<name>A0ABS5JW68_9BACT</name>
<reference evidence="1 2" key="1">
    <citation type="journal article" date="2015" name="Int. J. Syst. Evol. Microbiol.">
        <title>Carboxylicivirga linearis sp. nov., isolated from a sea cucumber culture pond.</title>
        <authorList>
            <person name="Wang F.Q."/>
            <person name="Zhou Y.X."/>
            <person name="Lin X.Z."/>
            <person name="Chen G.J."/>
            <person name="Du Z.J."/>
        </authorList>
    </citation>
    <scope>NUCLEOTIDE SEQUENCE [LARGE SCALE GENOMIC DNA]</scope>
    <source>
        <strain evidence="1 2">FB218</strain>
    </source>
</reference>
<dbReference type="EMBL" id="JAGUCO010000008">
    <property type="protein sequence ID" value="MBS2099147.1"/>
    <property type="molecule type" value="Genomic_DNA"/>
</dbReference>
<evidence type="ECO:0008006" key="3">
    <source>
        <dbReference type="Google" id="ProtNLM"/>
    </source>
</evidence>
<keyword evidence="2" id="KW-1185">Reference proteome</keyword>
<organism evidence="1 2">
    <name type="scientific">Carboxylicivirga linearis</name>
    <dbReference type="NCBI Taxonomy" id="1628157"/>
    <lineage>
        <taxon>Bacteria</taxon>
        <taxon>Pseudomonadati</taxon>
        <taxon>Bacteroidota</taxon>
        <taxon>Bacteroidia</taxon>
        <taxon>Marinilabiliales</taxon>
        <taxon>Marinilabiliaceae</taxon>
        <taxon>Carboxylicivirga</taxon>
    </lineage>
</organism>
<protein>
    <recommendedName>
        <fullName evidence="3">Globin family profile domain-containing protein</fullName>
    </recommendedName>
</protein>
<proteinExistence type="predicted"/>
<accession>A0ABS5JW68</accession>
<dbReference type="Proteomes" id="UP000708576">
    <property type="component" value="Unassembled WGS sequence"/>
</dbReference>
<evidence type="ECO:0000313" key="1">
    <source>
        <dbReference type="EMBL" id="MBS2099147.1"/>
    </source>
</evidence>
<evidence type="ECO:0000313" key="2">
    <source>
        <dbReference type="Proteomes" id="UP000708576"/>
    </source>
</evidence>
<dbReference type="RefSeq" id="WP_212216390.1">
    <property type="nucleotide sequence ID" value="NZ_JAGUCO010000008.1"/>
</dbReference>
<comment type="caution">
    <text evidence="1">The sequence shown here is derived from an EMBL/GenBank/DDBJ whole genome shotgun (WGS) entry which is preliminary data.</text>
</comment>
<gene>
    <name evidence="1" type="ORF">KEM10_12720</name>
</gene>
<sequence length="244" mass="28804">MNKKELPLAHLRKLKKFVDDLLLLHQNFQDSIYISSKTDSTIEFRDLESNSNYKFFVDINRSSFTPRQLSLVYFEMFPASGNDLKQKDGNMDTENLIKVFEGWGRTIRAFNEINVSFKDPFIARYEQEFYDSWKLVDEDADNSPFDLKRQLIIDKTITSLIKVVDEFTEVEDVEEIKKDLTTLKEKHTSMTKNEVVRRLSKVFAKARSKGWDFLSRLYSEAEKYLFKSAITRGWDMLGDFDMFN</sequence>